<protein>
    <submittedName>
        <fullName evidence="1">Uncharacterized protein</fullName>
    </submittedName>
</protein>
<dbReference type="EMBL" id="ML977138">
    <property type="protein sequence ID" value="KAF1992031.1"/>
    <property type="molecule type" value="Genomic_DNA"/>
</dbReference>
<name>A0A6G1HFM2_9PEZI</name>
<evidence type="ECO:0000313" key="2">
    <source>
        <dbReference type="Proteomes" id="UP000800041"/>
    </source>
</evidence>
<dbReference type="Proteomes" id="UP000800041">
    <property type="component" value="Unassembled WGS sequence"/>
</dbReference>
<dbReference type="AlphaFoldDB" id="A0A6G1HFM2"/>
<organism evidence="1 2">
    <name type="scientific">Aulographum hederae CBS 113979</name>
    <dbReference type="NCBI Taxonomy" id="1176131"/>
    <lineage>
        <taxon>Eukaryota</taxon>
        <taxon>Fungi</taxon>
        <taxon>Dikarya</taxon>
        <taxon>Ascomycota</taxon>
        <taxon>Pezizomycotina</taxon>
        <taxon>Dothideomycetes</taxon>
        <taxon>Pleosporomycetidae</taxon>
        <taxon>Aulographales</taxon>
        <taxon>Aulographaceae</taxon>
    </lineage>
</organism>
<accession>A0A6G1HFM2</accession>
<sequence>HPAPSTCHVTLLVPCRYISIDPPLERDNQDNQHESKDIQRLHCPPSTAASFVSSDSRASSHYQLLCHRKVSRHSIFLKL</sequence>
<keyword evidence="2" id="KW-1185">Reference proteome</keyword>
<reference evidence="1" key="1">
    <citation type="journal article" date="2020" name="Stud. Mycol.">
        <title>101 Dothideomycetes genomes: a test case for predicting lifestyles and emergence of pathogens.</title>
        <authorList>
            <person name="Haridas S."/>
            <person name="Albert R."/>
            <person name="Binder M."/>
            <person name="Bloem J."/>
            <person name="Labutti K."/>
            <person name="Salamov A."/>
            <person name="Andreopoulos B."/>
            <person name="Baker S."/>
            <person name="Barry K."/>
            <person name="Bills G."/>
            <person name="Bluhm B."/>
            <person name="Cannon C."/>
            <person name="Castanera R."/>
            <person name="Culley D."/>
            <person name="Daum C."/>
            <person name="Ezra D."/>
            <person name="Gonzalez J."/>
            <person name="Henrissat B."/>
            <person name="Kuo A."/>
            <person name="Liang C."/>
            <person name="Lipzen A."/>
            <person name="Lutzoni F."/>
            <person name="Magnuson J."/>
            <person name="Mondo S."/>
            <person name="Nolan M."/>
            <person name="Ohm R."/>
            <person name="Pangilinan J."/>
            <person name="Park H.-J."/>
            <person name="Ramirez L."/>
            <person name="Alfaro M."/>
            <person name="Sun H."/>
            <person name="Tritt A."/>
            <person name="Yoshinaga Y."/>
            <person name="Zwiers L.-H."/>
            <person name="Turgeon B."/>
            <person name="Goodwin S."/>
            <person name="Spatafora J."/>
            <person name="Crous P."/>
            <person name="Grigoriev I."/>
        </authorList>
    </citation>
    <scope>NUCLEOTIDE SEQUENCE</scope>
    <source>
        <strain evidence="1">CBS 113979</strain>
    </source>
</reference>
<proteinExistence type="predicted"/>
<feature type="non-terminal residue" evidence="1">
    <location>
        <position position="1"/>
    </location>
</feature>
<evidence type="ECO:0000313" key="1">
    <source>
        <dbReference type="EMBL" id="KAF1992031.1"/>
    </source>
</evidence>
<gene>
    <name evidence="1" type="ORF">K402DRAFT_388604</name>
</gene>